<dbReference type="AlphaFoldDB" id="A0A2W1HR06"/>
<evidence type="ECO:0000313" key="4">
    <source>
        <dbReference type="Proteomes" id="UP000249757"/>
    </source>
</evidence>
<evidence type="ECO:0000313" key="3">
    <source>
        <dbReference type="Proteomes" id="UP000245464"/>
    </source>
</evidence>
<dbReference type="Proteomes" id="UP000249757">
    <property type="component" value="Unassembled WGS sequence"/>
</dbReference>
<accession>A0A2W1HR06</accession>
<dbReference type="OrthoDB" id="194443at2759"/>
<gene>
    <name evidence="2" type="ORF">Ptr86124_002206</name>
    <name evidence="1" type="ORF">PtrM4_066480</name>
</gene>
<keyword evidence="4" id="KW-1185">Reference proteome</keyword>
<comment type="caution">
    <text evidence="1">The sequence shown here is derived from an EMBL/GenBank/DDBJ whole genome shotgun (WGS) entry which is preliminary data.</text>
</comment>
<protein>
    <submittedName>
        <fullName evidence="1">Atrophin-1 domain containing protein</fullName>
    </submittedName>
</protein>
<dbReference type="EMBL" id="NQIK02000002">
    <property type="protein sequence ID" value="KAF7575024.1"/>
    <property type="molecule type" value="Genomic_DNA"/>
</dbReference>
<reference evidence="2" key="2">
    <citation type="submission" date="2021-05" db="EMBL/GenBank/DDBJ databases">
        <authorList>
            <person name="Moolhuijzen P.M."/>
            <person name="Moffat C.S."/>
        </authorList>
    </citation>
    <scope>NUCLEOTIDE SEQUENCE</scope>
    <source>
        <strain evidence="2">86-124</strain>
    </source>
</reference>
<sequence>MSPHRFIVLAITPDDPNIKTIKVKVRVSTLQEHSPLFSYIEHISHVPTTHITLPNTSPLVLTSLIHWLKTGNAPPHLSAASFPFILKHWVLARALGLWRYQNACIRLGLSAMQSKHSICEIETVKWVYENTHPGSTLRDFVIKIFCQRGGPVTKEVFSKGVEELGIVRDLSYWLWVLEKARGIPEKTLKKPDWTGELYPLPEFLVFDETGNQMPDKFHFVGDEGAFWGAEAVAKQLGLC</sequence>
<name>A0A2W1HR06_9PLEO</name>
<dbReference type="Proteomes" id="UP000245464">
    <property type="component" value="Chromosome 2"/>
</dbReference>
<organism evidence="1 3">
    <name type="scientific">Pyrenophora tritici-repentis</name>
    <dbReference type="NCBI Taxonomy" id="45151"/>
    <lineage>
        <taxon>Eukaryota</taxon>
        <taxon>Fungi</taxon>
        <taxon>Dikarya</taxon>
        <taxon>Ascomycota</taxon>
        <taxon>Pezizomycotina</taxon>
        <taxon>Dothideomycetes</taxon>
        <taxon>Pleosporomycetidae</taxon>
        <taxon>Pleosporales</taxon>
        <taxon>Pleosporineae</taxon>
        <taxon>Pleosporaceae</taxon>
        <taxon>Pyrenophora</taxon>
    </lineage>
</organism>
<proteinExistence type="predicted"/>
<reference evidence="1" key="1">
    <citation type="journal article" date="2018" name="BMC Genomics">
        <title>Comparative genomics of the wheat fungal pathogen Pyrenophora tritici-repentis reveals chromosomal variations and genome plasticity.</title>
        <authorList>
            <person name="Moolhuijzen P."/>
            <person name="See P.T."/>
            <person name="Hane J.K."/>
            <person name="Shi G."/>
            <person name="Liu Z."/>
            <person name="Oliver R.P."/>
            <person name="Moffat C.S."/>
        </authorList>
    </citation>
    <scope>NUCLEOTIDE SEQUENCE [LARGE SCALE GENOMIC DNA]</scope>
    <source>
        <strain evidence="1">M4</strain>
    </source>
</reference>
<evidence type="ECO:0000313" key="2">
    <source>
        <dbReference type="EMBL" id="KAI1519078.1"/>
    </source>
</evidence>
<reference evidence="2" key="3">
    <citation type="journal article" date="2022" name="bioRxiv">
        <title>A global pangenome for the wheat fungal pathogen Pyrenophora tritici-repentis and prediction of effector protein structural homology.</title>
        <authorList>
            <person name="Moolhuijzen P."/>
            <person name="See P.T."/>
            <person name="Shi G."/>
            <person name="Powell H.R."/>
            <person name="Cockram J."/>
            <person name="Jorgensen L.N."/>
            <person name="Benslimane H."/>
            <person name="Strelkov S.E."/>
            <person name="Turner J."/>
            <person name="Liu Z."/>
            <person name="Moffat C.S."/>
        </authorList>
    </citation>
    <scope>NUCLEOTIDE SEQUENCE</scope>
    <source>
        <strain evidence="2">86-124</strain>
    </source>
</reference>
<reference evidence="4" key="4">
    <citation type="journal article" date="2022" name="Microb. Genom.">
        <title>A global pangenome for the wheat fungal pathogen Pyrenophora tritici-repentis and prediction of effector protein structural homology.</title>
        <authorList>
            <person name="Moolhuijzen P.M."/>
            <person name="See P.T."/>
            <person name="Shi G."/>
            <person name="Powell H.R."/>
            <person name="Cockram J."/>
            <person name="Jorgensen L.N."/>
            <person name="Benslimane H."/>
            <person name="Strelkov S.E."/>
            <person name="Turner J."/>
            <person name="Liu Z."/>
            <person name="Moffat C.S."/>
        </authorList>
    </citation>
    <scope>NUCLEOTIDE SEQUENCE [LARGE SCALE GENOMIC DNA]</scope>
</reference>
<dbReference type="OMA" id="SICEIET"/>
<dbReference type="EMBL" id="NRDI02000002">
    <property type="protein sequence ID" value="KAI1519078.1"/>
    <property type="molecule type" value="Genomic_DNA"/>
</dbReference>
<evidence type="ECO:0000313" key="1">
    <source>
        <dbReference type="EMBL" id="KAF7575024.1"/>
    </source>
</evidence>